<keyword evidence="3" id="KW-0053">Apoptosis</keyword>
<sequence length="406" mass="44557">VFALLLAVPAASAITTGQDRVHQQLTAPQGRRWSLTNWCPPGSHVSEDDKECINCTDEVDYTIHWNQLSSCLPCTTCKSGKEEIAPCTRTKDTQCQCKPGTYQGEESPEFCQKCSTECPDGMVQAKPCTPWSNLKCVKRESGTENSGEVPVPGEPVPTRPGLPSAPSPSSGNSQLVTGVIGGVVAFFLCILLLFCACCHRRRILQACGVDPKRADRVFSWYSCPRRGPGARDNAHNEIVSNRNSQSTLVSEQELEQQEHAELAHVIVQSPGEAMRLLAPAEAEESQKRSKKLVPANDTDPIDSLRQLFDYLPNIVPYNSWNPLMRLMGLKDNDIHVARARASDPKEAFHEMLVTWLNNTGKAASVNTLLVALETLEERNAKETIEDYLVKSGMFVCEEDGTGSAVS</sequence>
<evidence type="ECO:0000256" key="9">
    <source>
        <dbReference type="ARBA" id="ARBA00023170"/>
    </source>
</evidence>
<evidence type="ECO:0000256" key="13">
    <source>
        <dbReference type="SAM" id="Phobius"/>
    </source>
</evidence>
<dbReference type="FunFam" id="2.10.50.10:FF:000004">
    <property type="entry name" value="Tumor necrosis factor receptor superfamily member 6"/>
    <property type="match status" value="1"/>
</dbReference>
<proteinExistence type="predicted"/>
<evidence type="ECO:0000256" key="5">
    <source>
        <dbReference type="ARBA" id="ARBA00022737"/>
    </source>
</evidence>
<evidence type="ECO:0000256" key="1">
    <source>
        <dbReference type="ARBA" id="ARBA00004479"/>
    </source>
</evidence>
<dbReference type="InterPro" id="IPR052491">
    <property type="entry name" value="TNFRSF10"/>
</dbReference>
<dbReference type="SMART" id="SM00208">
    <property type="entry name" value="TNFR"/>
    <property type="match status" value="2"/>
</dbReference>
<dbReference type="PRINTS" id="PR01956">
    <property type="entry name" value="TNFACTORR10"/>
</dbReference>
<dbReference type="InterPro" id="IPR020465">
    <property type="entry name" value="TNFR_10"/>
</dbReference>
<dbReference type="Proteomes" id="UP000515202">
    <property type="component" value="Unplaced"/>
</dbReference>
<dbReference type="Gene3D" id="1.10.533.10">
    <property type="entry name" value="Death Domain, Fas"/>
    <property type="match status" value="1"/>
</dbReference>
<feature type="region of interest" description="Disordered" evidence="12">
    <location>
        <begin position="142"/>
        <end position="172"/>
    </location>
</feature>
<protein>
    <submittedName>
        <fullName evidence="17">Tumor necrosis factor receptor superfamily member 10B</fullName>
    </submittedName>
</protein>
<keyword evidence="9 17" id="KW-0675">Receptor</keyword>
<evidence type="ECO:0000256" key="8">
    <source>
        <dbReference type="ARBA" id="ARBA00023157"/>
    </source>
</evidence>
<feature type="domain" description="TNFR-Cys" evidence="15">
    <location>
        <begin position="96"/>
        <end position="136"/>
    </location>
</feature>
<dbReference type="RefSeq" id="XP_011365200.1">
    <property type="nucleotide sequence ID" value="XM_011366898.2"/>
</dbReference>
<dbReference type="GO" id="GO:0043065">
    <property type="term" value="P:positive regulation of apoptotic process"/>
    <property type="evidence" value="ECO:0007669"/>
    <property type="project" value="TreeGrafter"/>
</dbReference>
<dbReference type="InterPro" id="IPR011029">
    <property type="entry name" value="DEATH-like_dom_sf"/>
</dbReference>
<dbReference type="CDD" id="cd10580">
    <property type="entry name" value="TNFRSF10"/>
    <property type="match status" value="1"/>
</dbReference>
<keyword evidence="4" id="KW-0732">Signal</keyword>
<accession>A0A6P3QYN9</accession>
<dbReference type="SUPFAM" id="SSF57586">
    <property type="entry name" value="TNF receptor-like"/>
    <property type="match status" value="2"/>
</dbReference>
<dbReference type="PANTHER" id="PTHR46330">
    <property type="entry name" value="TUMOR NECROSIS FACTOR RECEPTOR SUPERFAMILY MEMBER 10B"/>
    <property type="match status" value="1"/>
</dbReference>
<feature type="non-terminal residue" evidence="17">
    <location>
        <position position="1"/>
    </location>
</feature>
<dbReference type="CDD" id="cd08315">
    <property type="entry name" value="Death_TRAILR_DR4_DR5"/>
    <property type="match status" value="1"/>
</dbReference>
<evidence type="ECO:0000256" key="3">
    <source>
        <dbReference type="ARBA" id="ARBA00022703"/>
    </source>
</evidence>
<dbReference type="GO" id="GO:0045569">
    <property type="term" value="F:TRAIL binding"/>
    <property type="evidence" value="ECO:0007669"/>
    <property type="project" value="InterPro"/>
</dbReference>
<keyword evidence="2 13" id="KW-0812">Transmembrane</keyword>
<dbReference type="PROSITE" id="PS50050">
    <property type="entry name" value="TNFR_NGFR_2"/>
    <property type="match status" value="2"/>
</dbReference>
<evidence type="ECO:0000313" key="16">
    <source>
        <dbReference type="Proteomes" id="UP000515202"/>
    </source>
</evidence>
<dbReference type="GO" id="GO:0009986">
    <property type="term" value="C:cell surface"/>
    <property type="evidence" value="ECO:0007669"/>
    <property type="project" value="TreeGrafter"/>
</dbReference>
<feature type="domain" description="TNFR-Cys" evidence="15">
    <location>
        <begin position="54"/>
        <end position="95"/>
    </location>
</feature>
<dbReference type="OrthoDB" id="9417953at2759"/>
<reference evidence="17" key="1">
    <citation type="submission" date="2025-08" db="UniProtKB">
        <authorList>
            <consortium name="RefSeq"/>
        </authorList>
    </citation>
    <scope>IDENTIFICATION</scope>
    <source>
        <tissue evidence="17">Kidney</tissue>
    </source>
</reference>
<dbReference type="PROSITE" id="PS50017">
    <property type="entry name" value="DEATH_DOMAIN"/>
    <property type="match status" value="1"/>
</dbReference>
<comment type="caution">
    <text evidence="11">Lacks conserved residue(s) required for the propagation of feature annotation.</text>
</comment>
<dbReference type="SMART" id="SM00005">
    <property type="entry name" value="DEATH"/>
    <property type="match status" value="1"/>
</dbReference>
<dbReference type="InterPro" id="IPR000488">
    <property type="entry name" value="Death_dom"/>
</dbReference>
<dbReference type="GO" id="GO:0005035">
    <property type="term" value="F:death receptor activity"/>
    <property type="evidence" value="ECO:0007669"/>
    <property type="project" value="UniProtKB-ARBA"/>
</dbReference>
<comment type="subcellular location">
    <subcellularLocation>
        <location evidence="1">Membrane</location>
        <topology evidence="1">Single-pass type I membrane protein</topology>
    </subcellularLocation>
</comment>
<dbReference type="InterPro" id="IPR001368">
    <property type="entry name" value="TNFR/NGFR_Cys_rich_reg"/>
</dbReference>
<dbReference type="GO" id="GO:0071260">
    <property type="term" value="P:cellular response to mechanical stimulus"/>
    <property type="evidence" value="ECO:0007669"/>
    <property type="project" value="UniProtKB-ARBA"/>
</dbReference>
<feature type="disulfide bond" evidence="11">
    <location>
        <begin position="74"/>
        <end position="87"/>
    </location>
</feature>
<feature type="repeat" description="TNFR-Cys" evidence="11">
    <location>
        <begin position="54"/>
        <end position="95"/>
    </location>
</feature>
<dbReference type="Pfam" id="PF00020">
    <property type="entry name" value="TNFR_c6"/>
    <property type="match status" value="2"/>
</dbReference>
<keyword evidence="7 13" id="KW-0472">Membrane</keyword>
<evidence type="ECO:0000256" key="11">
    <source>
        <dbReference type="PROSITE-ProRule" id="PRU00206"/>
    </source>
</evidence>
<dbReference type="GeneID" id="105296657"/>
<feature type="compositionally biased region" description="Pro residues" evidence="12">
    <location>
        <begin position="152"/>
        <end position="166"/>
    </location>
</feature>
<feature type="domain" description="Death" evidence="14">
    <location>
        <begin position="319"/>
        <end position="388"/>
    </location>
</feature>
<dbReference type="AlphaFoldDB" id="A0A6P3QYN9"/>
<evidence type="ECO:0000256" key="4">
    <source>
        <dbReference type="ARBA" id="ARBA00022729"/>
    </source>
</evidence>
<evidence type="ECO:0000256" key="2">
    <source>
        <dbReference type="ARBA" id="ARBA00022692"/>
    </source>
</evidence>
<dbReference type="SUPFAM" id="SSF47986">
    <property type="entry name" value="DEATH domain"/>
    <property type="match status" value="1"/>
</dbReference>
<feature type="transmembrane region" description="Helical" evidence="13">
    <location>
        <begin position="175"/>
        <end position="196"/>
    </location>
</feature>
<keyword evidence="10" id="KW-0325">Glycoprotein</keyword>
<feature type="repeat" description="TNFR-Cys" evidence="11">
    <location>
        <begin position="96"/>
        <end position="136"/>
    </location>
</feature>
<dbReference type="PANTHER" id="PTHR46330:SF1">
    <property type="entry name" value="TUMOR NECROSIS FACTOR RECEPTOR SUPERFAMILY MEMBER 10B"/>
    <property type="match status" value="1"/>
</dbReference>
<gene>
    <name evidence="17" type="primary">TNFRSF10B</name>
</gene>
<organism evidence="16 17">
    <name type="scientific">Pteropus vampyrus</name>
    <name type="common">Large flying fox</name>
    <dbReference type="NCBI Taxonomy" id="132908"/>
    <lineage>
        <taxon>Eukaryota</taxon>
        <taxon>Metazoa</taxon>
        <taxon>Chordata</taxon>
        <taxon>Craniata</taxon>
        <taxon>Vertebrata</taxon>
        <taxon>Euteleostomi</taxon>
        <taxon>Mammalia</taxon>
        <taxon>Eutheria</taxon>
        <taxon>Laurasiatheria</taxon>
        <taxon>Chiroptera</taxon>
        <taxon>Yinpterochiroptera</taxon>
        <taxon>Pteropodoidea</taxon>
        <taxon>Pteropodidae</taxon>
        <taxon>Pteropodinae</taxon>
        <taxon>Pteropus</taxon>
    </lineage>
</organism>
<dbReference type="CTD" id="8795"/>
<dbReference type="FunFam" id="2.10.50.10:FF:000016">
    <property type="entry name" value="Tumor necrosis factor receptor superfamily member 10B"/>
    <property type="match status" value="1"/>
</dbReference>
<keyword evidence="6 13" id="KW-1133">Transmembrane helix</keyword>
<keyword evidence="8 11" id="KW-1015">Disulfide bond</keyword>
<evidence type="ECO:0000256" key="10">
    <source>
        <dbReference type="ARBA" id="ARBA00023180"/>
    </source>
</evidence>
<feature type="disulfide bond" evidence="11">
    <location>
        <begin position="77"/>
        <end position="95"/>
    </location>
</feature>
<dbReference type="Pfam" id="PF00531">
    <property type="entry name" value="Death"/>
    <property type="match status" value="1"/>
</dbReference>
<dbReference type="KEGG" id="pvp:105296657"/>
<dbReference type="GO" id="GO:0005886">
    <property type="term" value="C:plasma membrane"/>
    <property type="evidence" value="ECO:0007669"/>
    <property type="project" value="UniProtKB-ARBA"/>
</dbReference>
<feature type="disulfide bond" evidence="11">
    <location>
        <begin position="118"/>
        <end position="136"/>
    </location>
</feature>
<evidence type="ECO:0000256" key="6">
    <source>
        <dbReference type="ARBA" id="ARBA00022989"/>
    </source>
</evidence>
<name>A0A6P3QYN9_PTEVA</name>
<keyword evidence="5" id="KW-0677">Repeat</keyword>
<dbReference type="GO" id="GO:0036462">
    <property type="term" value="P:TRAIL-activated apoptotic signaling pathway"/>
    <property type="evidence" value="ECO:0007669"/>
    <property type="project" value="UniProtKB-ARBA"/>
</dbReference>
<evidence type="ECO:0000259" key="14">
    <source>
        <dbReference type="PROSITE" id="PS50017"/>
    </source>
</evidence>
<dbReference type="InterPro" id="IPR034024">
    <property type="entry name" value="TNFRSF10_N"/>
</dbReference>
<evidence type="ECO:0000256" key="7">
    <source>
        <dbReference type="ARBA" id="ARBA00023136"/>
    </source>
</evidence>
<keyword evidence="16" id="KW-1185">Reference proteome</keyword>
<evidence type="ECO:0000256" key="12">
    <source>
        <dbReference type="SAM" id="MobiDB-lite"/>
    </source>
</evidence>
<evidence type="ECO:0000259" key="15">
    <source>
        <dbReference type="PROSITE" id="PS50050"/>
    </source>
</evidence>
<dbReference type="Gene3D" id="2.10.50.10">
    <property type="entry name" value="Tumor Necrosis Factor Receptor, subunit A, domain 2"/>
    <property type="match status" value="3"/>
</dbReference>
<evidence type="ECO:0000313" key="17">
    <source>
        <dbReference type="RefSeq" id="XP_011365200.1"/>
    </source>
</evidence>
<dbReference type="FunFam" id="1.10.533.10:FF:000043">
    <property type="entry name" value="Tumor necrosis factor receptor superfamily member 10A"/>
    <property type="match status" value="1"/>
</dbReference>
<dbReference type="InterPro" id="IPR034029">
    <property type="entry name" value="TNFRSF10A/B_death"/>
</dbReference>